<accession>D8SG70</accession>
<feature type="transmembrane region" description="Helical" evidence="4">
    <location>
        <begin position="676"/>
        <end position="693"/>
    </location>
</feature>
<keyword evidence="2" id="KW-0833">Ubl conjugation pathway</keyword>
<dbReference type="PROSITE" id="PS51649">
    <property type="entry name" value="NPH3"/>
    <property type="match status" value="1"/>
</dbReference>
<protein>
    <recommendedName>
        <fullName evidence="5">NPH3 domain-containing protein</fullName>
    </recommendedName>
</protein>
<evidence type="ECO:0000313" key="6">
    <source>
        <dbReference type="EMBL" id="EFJ16528.1"/>
    </source>
</evidence>
<dbReference type="InterPro" id="IPR000210">
    <property type="entry name" value="BTB/POZ_dom"/>
</dbReference>
<dbReference type="KEGG" id="smo:SELMODRAFT_421733"/>
<keyword evidence="4" id="KW-1133">Transmembrane helix</keyword>
<feature type="region of interest" description="Disordered" evidence="3">
    <location>
        <begin position="605"/>
        <end position="633"/>
    </location>
</feature>
<comment type="pathway">
    <text evidence="1">Protein modification; protein ubiquitination.</text>
</comment>
<feature type="compositionally biased region" description="Acidic residues" evidence="3">
    <location>
        <begin position="408"/>
        <end position="437"/>
    </location>
</feature>
<dbReference type="PANTHER" id="PTHR32370">
    <property type="entry name" value="OS12G0117600 PROTEIN"/>
    <property type="match status" value="1"/>
</dbReference>
<evidence type="ECO:0000259" key="5">
    <source>
        <dbReference type="PROSITE" id="PS51649"/>
    </source>
</evidence>
<dbReference type="UniPathway" id="UPA00143"/>
<dbReference type="HOGENOM" id="CLU_018899_0_0_1"/>
<dbReference type="Proteomes" id="UP000001514">
    <property type="component" value="Unassembled WGS sequence"/>
</dbReference>
<dbReference type="InterPro" id="IPR011333">
    <property type="entry name" value="SKP1/BTB/POZ_sf"/>
</dbReference>
<dbReference type="InterPro" id="IPR043454">
    <property type="entry name" value="NPH3/RPT2-like"/>
</dbReference>
<evidence type="ECO:0000256" key="1">
    <source>
        <dbReference type="ARBA" id="ARBA00004906"/>
    </source>
</evidence>
<organism evidence="7">
    <name type="scientific">Selaginella moellendorffii</name>
    <name type="common">Spikemoss</name>
    <dbReference type="NCBI Taxonomy" id="88036"/>
    <lineage>
        <taxon>Eukaryota</taxon>
        <taxon>Viridiplantae</taxon>
        <taxon>Streptophyta</taxon>
        <taxon>Embryophyta</taxon>
        <taxon>Tracheophyta</taxon>
        <taxon>Lycopodiopsida</taxon>
        <taxon>Selaginellales</taxon>
        <taxon>Selaginellaceae</taxon>
        <taxon>Selaginella</taxon>
    </lineage>
</organism>
<dbReference type="SUPFAM" id="SSF54695">
    <property type="entry name" value="POZ domain"/>
    <property type="match status" value="1"/>
</dbReference>
<keyword evidence="4" id="KW-0812">Transmembrane</keyword>
<dbReference type="InterPro" id="IPR027356">
    <property type="entry name" value="NPH3_dom"/>
</dbReference>
<feature type="region of interest" description="Disordered" evidence="3">
    <location>
        <begin position="399"/>
        <end position="437"/>
    </location>
</feature>
<dbReference type="GO" id="GO:0016567">
    <property type="term" value="P:protein ubiquitination"/>
    <property type="evidence" value="ECO:0007669"/>
    <property type="project" value="UniProtKB-UniPathway"/>
</dbReference>
<reference evidence="6 7" key="1">
    <citation type="journal article" date="2011" name="Science">
        <title>The Selaginella genome identifies genetic changes associated with the evolution of vascular plants.</title>
        <authorList>
            <person name="Banks J.A."/>
            <person name="Nishiyama T."/>
            <person name="Hasebe M."/>
            <person name="Bowman J.L."/>
            <person name="Gribskov M."/>
            <person name="dePamphilis C."/>
            <person name="Albert V.A."/>
            <person name="Aono N."/>
            <person name="Aoyama T."/>
            <person name="Ambrose B.A."/>
            <person name="Ashton N.W."/>
            <person name="Axtell M.J."/>
            <person name="Barker E."/>
            <person name="Barker M.S."/>
            <person name="Bennetzen J.L."/>
            <person name="Bonawitz N.D."/>
            <person name="Chapple C."/>
            <person name="Cheng C."/>
            <person name="Correa L.G."/>
            <person name="Dacre M."/>
            <person name="DeBarry J."/>
            <person name="Dreyer I."/>
            <person name="Elias M."/>
            <person name="Engstrom E.M."/>
            <person name="Estelle M."/>
            <person name="Feng L."/>
            <person name="Finet C."/>
            <person name="Floyd S.K."/>
            <person name="Frommer W.B."/>
            <person name="Fujita T."/>
            <person name="Gramzow L."/>
            <person name="Gutensohn M."/>
            <person name="Harholt J."/>
            <person name="Hattori M."/>
            <person name="Heyl A."/>
            <person name="Hirai T."/>
            <person name="Hiwatashi Y."/>
            <person name="Ishikawa M."/>
            <person name="Iwata M."/>
            <person name="Karol K.G."/>
            <person name="Koehler B."/>
            <person name="Kolukisaoglu U."/>
            <person name="Kubo M."/>
            <person name="Kurata T."/>
            <person name="Lalonde S."/>
            <person name="Li K."/>
            <person name="Li Y."/>
            <person name="Litt A."/>
            <person name="Lyons E."/>
            <person name="Manning G."/>
            <person name="Maruyama T."/>
            <person name="Michael T.P."/>
            <person name="Mikami K."/>
            <person name="Miyazaki S."/>
            <person name="Morinaga S."/>
            <person name="Murata T."/>
            <person name="Mueller-Roeber B."/>
            <person name="Nelson D.R."/>
            <person name="Obara M."/>
            <person name="Oguri Y."/>
            <person name="Olmstead R.G."/>
            <person name="Onodera N."/>
            <person name="Petersen B.L."/>
            <person name="Pils B."/>
            <person name="Prigge M."/>
            <person name="Rensing S.A."/>
            <person name="Riano-Pachon D.M."/>
            <person name="Roberts A.W."/>
            <person name="Sato Y."/>
            <person name="Scheller H.V."/>
            <person name="Schulz B."/>
            <person name="Schulz C."/>
            <person name="Shakirov E.V."/>
            <person name="Shibagaki N."/>
            <person name="Shinohara N."/>
            <person name="Shippen D.E."/>
            <person name="Soerensen I."/>
            <person name="Sotooka R."/>
            <person name="Sugimoto N."/>
            <person name="Sugita M."/>
            <person name="Sumikawa N."/>
            <person name="Tanurdzic M."/>
            <person name="Theissen G."/>
            <person name="Ulvskov P."/>
            <person name="Wakazuki S."/>
            <person name="Weng J.K."/>
            <person name="Willats W.W."/>
            <person name="Wipf D."/>
            <person name="Wolf P.G."/>
            <person name="Yang L."/>
            <person name="Zimmer A.D."/>
            <person name="Zhu Q."/>
            <person name="Mitros T."/>
            <person name="Hellsten U."/>
            <person name="Loque D."/>
            <person name="Otillar R."/>
            <person name="Salamov A."/>
            <person name="Schmutz J."/>
            <person name="Shapiro H."/>
            <person name="Lindquist E."/>
            <person name="Lucas S."/>
            <person name="Rokhsar D."/>
            <person name="Grigoriev I.V."/>
        </authorList>
    </citation>
    <scope>NUCLEOTIDE SEQUENCE [LARGE SCALE GENOMIC DNA]</scope>
</reference>
<feature type="region of interest" description="Disordered" evidence="3">
    <location>
        <begin position="1"/>
        <end position="24"/>
    </location>
</feature>
<evidence type="ECO:0000313" key="7">
    <source>
        <dbReference type="Proteomes" id="UP000001514"/>
    </source>
</evidence>
<dbReference type="AlphaFoldDB" id="D8SG70"/>
<keyword evidence="7" id="KW-1185">Reference proteome</keyword>
<gene>
    <name evidence="6" type="ORF">SELMODRAFT_421733</name>
</gene>
<dbReference type="EMBL" id="GL377618">
    <property type="protein sequence ID" value="EFJ16528.1"/>
    <property type="molecule type" value="Genomic_DNA"/>
</dbReference>
<evidence type="ECO:0000256" key="2">
    <source>
        <dbReference type="ARBA" id="ARBA00022786"/>
    </source>
</evidence>
<dbReference type="Gramene" id="EFJ16528">
    <property type="protein sequence ID" value="EFJ16528"/>
    <property type="gene ID" value="SELMODRAFT_421733"/>
</dbReference>
<evidence type="ECO:0000256" key="4">
    <source>
        <dbReference type="SAM" id="Phobius"/>
    </source>
</evidence>
<dbReference type="Gene3D" id="3.30.710.10">
    <property type="entry name" value="Potassium Channel Kv1.1, Chain A"/>
    <property type="match status" value="1"/>
</dbReference>
<dbReference type="SMART" id="SM00225">
    <property type="entry name" value="BTB"/>
    <property type="match status" value="1"/>
</dbReference>
<dbReference type="Pfam" id="PF03000">
    <property type="entry name" value="NPH3"/>
    <property type="match status" value="1"/>
</dbReference>
<feature type="compositionally biased region" description="Low complexity" evidence="3">
    <location>
        <begin position="53"/>
        <end position="81"/>
    </location>
</feature>
<dbReference type="InParanoid" id="D8SG70"/>
<proteinExistence type="predicted"/>
<name>D8SG70_SELML</name>
<feature type="region of interest" description="Disordered" evidence="3">
    <location>
        <begin position="53"/>
        <end position="104"/>
    </location>
</feature>
<sequence>MGSKKEGSFAGWLQRVRKTGEHSDLTVKIQDQEFKLHMLPLVNESTYFQSINSATSNSNPDSSTTATTSSSSSSGGEASTAKLDPQDKRKHHRHHRHHHHHQQIKEVAIDELPGGGAAFSIAADFCYIIRPSFTTANVAAVRAAAEFLGMADLIDSTKKFLYSNVFLSWKSCVTFLREYQPIYSSTDEYIESRALKVVTAACTKAFLDTKHVSVPISSLAIAASASASTTWHSSPSANLKDVLIAVAQLPDRYSMQLLDQLVASDTNLNIKCRQSRSVREWIDYLLRSECKRIKPRIWIVLCLARMLLKNAPRKRPWLELSSQYWCSLLEHAAGLMAQTDDPAARASLAAVKASLQRRIGASLHELDDYIQAYSFEPETLLALVRHFMAGRRRRRRGRISSSSHAALEDEEMEDLDDNPEEEEEVDREEVDVEQGEGEIEAVASEVDGCLWGYAESGVISCETFVALERAFPPGSRGNHDMLYSAVEKMIAKNRLGGDEIHKLWSFVDCSKLSSGVYDKAMRNASYLCQPHVLECVLRRHSEELDGDHGGHHASSIDFRDVMHKVIKASLKLLEENSRRSKEIKELQKQYAGLVSSGFKVYPAGEDDGGDGGHRRGEDDSVDDSNSTGDDDNYVVIPPVPPRNTRKILDSAAVALYGQMQKLRFVTLFKYHILARYRIFMVLAFCFLEFYLFMCKRDCIELLLSLLIIGETDPLRGSLLKRESLLISGDYQWEGGLAASPNPVVNYCFLFVHPFTFICYAAICSWVKSTWHARSRAMLQCSHAATSLQQLNINTQQTNTHHQPSPT</sequence>
<keyword evidence="4" id="KW-0472">Membrane</keyword>
<feature type="domain" description="NPH3" evidence="5">
    <location>
        <begin position="255"/>
        <end position="541"/>
    </location>
</feature>
<dbReference type="OMA" id="SSQYWCA"/>
<evidence type="ECO:0000256" key="3">
    <source>
        <dbReference type="SAM" id="MobiDB-lite"/>
    </source>
</evidence>
<feature type="compositionally biased region" description="Basic residues" evidence="3">
    <location>
        <begin position="88"/>
        <end position="102"/>
    </location>
</feature>
<dbReference type="eggNOG" id="ENOG502SIVV">
    <property type="taxonomic scope" value="Eukaryota"/>
</dbReference>